<accession>A0A5C5Z1K2</accession>
<organism evidence="6 7">
    <name type="scientific">Novipirellula herctigrandis</name>
    <dbReference type="NCBI Taxonomy" id="2527986"/>
    <lineage>
        <taxon>Bacteria</taxon>
        <taxon>Pseudomonadati</taxon>
        <taxon>Planctomycetota</taxon>
        <taxon>Planctomycetia</taxon>
        <taxon>Pirellulales</taxon>
        <taxon>Pirellulaceae</taxon>
        <taxon>Novipirellula</taxon>
    </lineage>
</organism>
<evidence type="ECO:0000256" key="1">
    <source>
        <dbReference type="ARBA" id="ARBA00022679"/>
    </source>
</evidence>
<dbReference type="AlphaFoldDB" id="A0A5C5Z1K2"/>
<keyword evidence="7" id="KW-1185">Reference proteome</keyword>
<comment type="caution">
    <text evidence="6">The sequence shown here is derived from an EMBL/GenBank/DDBJ whole genome shotgun (WGS) entry which is preliminary data.</text>
</comment>
<dbReference type="GO" id="GO:0004674">
    <property type="term" value="F:protein serine/threonine kinase activity"/>
    <property type="evidence" value="ECO:0007669"/>
    <property type="project" value="UniProtKB-EC"/>
</dbReference>
<dbReference type="CDD" id="cd14014">
    <property type="entry name" value="STKc_PknB_like"/>
    <property type="match status" value="1"/>
</dbReference>
<gene>
    <name evidence="6" type="primary">pknD_4</name>
    <name evidence="6" type="ORF">CA13_22530</name>
</gene>
<keyword evidence="2" id="KW-0547">Nucleotide-binding</keyword>
<dbReference type="PANTHER" id="PTHR43289">
    <property type="entry name" value="MITOGEN-ACTIVATED PROTEIN KINASE KINASE KINASE 20-RELATED"/>
    <property type="match status" value="1"/>
</dbReference>
<dbReference type="EMBL" id="SJPJ01000001">
    <property type="protein sequence ID" value="TWT80807.1"/>
    <property type="molecule type" value="Genomic_DNA"/>
</dbReference>
<dbReference type="InterPro" id="IPR011009">
    <property type="entry name" value="Kinase-like_dom_sf"/>
</dbReference>
<evidence type="ECO:0000259" key="5">
    <source>
        <dbReference type="PROSITE" id="PS50011"/>
    </source>
</evidence>
<dbReference type="SUPFAM" id="SSF56112">
    <property type="entry name" value="Protein kinase-like (PK-like)"/>
    <property type="match status" value="1"/>
</dbReference>
<dbReference type="PANTHER" id="PTHR43289:SF6">
    <property type="entry name" value="SERINE_THREONINE-PROTEIN KINASE NEKL-3"/>
    <property type="match status" value="1"/>
</dbReference>
<dbReference type="OrthoDB" id="6111975at2"/>
<dbReference type="InterPro" id="IPR000719">
    <property type="entry name" value="Prot_kinase_dom"/>
</dbReference>
<name>A0A5C5Z1K2_9BACT</name>
<evidence type="ECO:0000313" key="7">
    <source>
        <dbReference type="Proteomes" id="UP000315010"/>
    </source>
</evidence>
<dbReference type="Proteomes" id="UP000315010">
    <property type="component" value="Unassembled WGS sequence"/>
</dbReference>
<proteinExistence type="predicted"/>
<dbReference type="Gene3D" id="1.10.510.10">
    <property type="entry name" value="Transferase(Phosphotransferase) domain 1"/>
    <property type="match status" value="1"/>
</dbReference>
<keyword evidence="3 6" id="KW-0418">Kinase</keyword>
<reference evidence="6 7" key="1">
    <citation type="submission" date="2019-02" db="EMBL/GenBank/DDBJ databases">
        <title>Deep-cultivation of Planctomycetes and their phenomic and genomic characterization uncovers novel biology.</title>
        <authorList>
            <person name="Wiegand S."/>
            <person name="Jogler M."/>
            <person name="Boedeker C."/>
            <person name="Pinto D."/>
            <person name="Vollmers J."/>
            <person name="Rivas-Marin E."/>
            <person name="Kohn T."/>
            <person name="Peeters S.H."/>
            <person name="Heuer A."/>
            <person name="Rast P."/>
            <person name="Oberbeckmann S."/>
            <person name="Bunk B."/>
            <person name="Jeske O."/>
            <person name="Meyerdierks A."/>
            <person name="Storesund J.E."/>
            <person name="Kallscheuer N."/>
            <person name="Luecker S."/>
            <person name="Lage O.M."/>
            <person name="Pohl T."/>
            <person name="Merkel B.J."/>
            <person name="Hornburger P."/>
            <person name="Mueller R.-W."/>
            <person name="Bruemmer F."/>
            <person name="Labrenz M."/>
            <person name="Spormann A.M."/>
            <person name="Op Den Camp H."/>
            <person name="Overmann J."/>
            <person name="Amann R."/>
            <person name="Jetten M.S.M."/>
            <person name="Mascher T."/>
            <person name="Medema M.H."/>
            <person name="Devos D.P."/>
            <person name="Kaster A.-K."/>
            <person name="Ovreas L."/>
            <person name="Rohde M."/>
            <person name="Galperin M.Y."/>
            <person name="Jogler C."/>
        </authorList>
    </citation>
    <scope>NUCLEOTIDE SEQUENCE [LARGE SCALE GENOMIC DNA]</scope>
    <source>
        <strain evidence="6 7">CA13</strain>
    </source>
</reference>
<dbReference type="RefSeq" id="WP_146396054.1">
    <property type="nucleotide sequence ID" value="NZ_SJPJ01000001.1"/>
</dbReference>
<evidence type="ECO:0000313" key="6">
    <source>
        <dbReference type="EMBL" id="TWT80807.1"/>
    </source>
</evidence>
<dbReference type="GO" id="GO:0005524">
    <property type="term" value="F:ATP binding"/>
    <property type="evidence" value="ECO:0007669"/>
    <property type="project" value="UniProtKB-KW"/>
</dbReference>
<evidence type="ECO:0000256" key="3">
    <source>
        <dbReference type="ARBA" id="ARBA00022777"/>
    </source>
</evidence>
<dbReference type="PROSITE" id="PS50011">
    <property type="entry name" value="PROTEIN_KINASE_DOM"/>
    <property type="match status" value="1"/>
</dbReference>
<keyword evidence="4" id="KW-0067">ATP-binding</keyword>
<feature type="domain" description="Protein kinase" evidence="5">
    <location>
        <begin position="23"/>
        <end position="337"/>
    </location>
</feature>
<evidence type="ECO:0000256" key="4">
    <source>
        <dbReference type="ARBA" id="ARBA00022840"/>
    </source>
</evidence>
<protein>
    <submittedName>
        <fullName evidence="6">Serine/threonine-protein kinase PknD</fullName>
        <ecNumber evidence="6">2.7.11.1</ecNumber>
    </submittedName>
</protein>
<dbReference type="Gene3D" id="3.30.200.20">
    <property type="entry name" value="Phosphorylase Kinase, domain 1"/>
    <property type="match status" value="1"/>
</dbReference>
<sequence>MMLSLSCTDTDLPSPLPVGLERFSNRREMARGGNGVLYSGFDQVIGRTVAIKMLLPQFKSDYSFRRRLLREARVTAQLEHPGTVPVYEIGEDPEHGIYYVMKRISGECFFSVLRQIAKGDAEVVDVFPLRRRIEILIAVCQTLAFAHVRGVIHRDLKPSNIWIGNFGEVTLLDWGAAKVWGESRLDDANYLSSPVRGLGKAQSGSVAAGPVAAGPVADSRAAFELSPLTPAAQLLGTPTYMSPEQIGNRDLDERSDIFSAGVCLYEAMAIAEPFRGRDQEDTFDNICSRQPAPPSKRSPHRGIPDFADEIVDKALSKQASCRHQSMREFIADLDLLLQMVGGA</sequence>
<keyword evidence="1 6" id="KW-0808">Transferase</keyword>
<dbReference type="Pfam" id="PF00069">
    <property type="entry name" value="Pkinase"/>
    <property type="match status" value="2"/>
</dbReference>
<dbReference type="SMART" id="SM00220">
    <property type="entry name" value="S_TKc"/>
    <property type="match status" value="1"/>
</dbReference>
<evidence type="ECO:0000256" key="2">
    <source>
        <dbReference type="ARBA" id="ARBA00022741"/>
    </source>
</evidence>
<dbReference type="EC" id="2.7.11.1" evidence="6"/>